<dbReference type="Pfam" id="PF00111">
    <property type="entry name" value="Fer2"/>
    <property type="match status" value="1"/>
</dbReference>
<dbReference type="CDD" id="cd00207">
    <property type="entry name" value="fer2"/>
    <property type="match status" value="1"/>
</dbReference>
<dbReference type="SUPFAM" id="SSF54292">
    <property type="entry name" value="2Fe-2S ferredoxin-like"/>
    <property type="match status" value="1"/>
</dbReference>
<keyword evidence="4" id="KW-0479">Metal-binding</keyword>
<dbReference type="PANTHER" id="PTHR47354">
    <property type="entry name" value="NADH OXIDOREDUCTASE HCR"/>
    <property type="match status" value="1"/>
</dbReference>
<dbReference type="InterPro" id="IPR017927">
    <property type="entry name" value="FAD-bd_FR_type"/>
</dbReference>
<feature type="domain" description="FAD-binding FR-type" evidence="9">
    <location>
        <begin position="2"/>
        <end position="112"/>
    </location>
</feature>
<dbReference type="Gene3D" id="3.10.20.30">
    <property type="match status" value="1"/>
</dbReference>
<dbReference type="GO" id="GO:0046872">
    <property type="term" value="F:metal ion binding"/>
    <property type="evidence" value="ECO:0007669"/>
    <property type="project" value="UniProtKB-KW"/>
</dbReference>
<dbReference type="Gene3D" id="2.40.30.10">
    <property type="entry name" value="Translation factors"/>
    <property type="match status" value="1"/>
</dbReference>
<evidence type="ECO:0000256" key="1">
    <source>
        <dbReference type="ARBA" id="ARBA00001974"/>
    </source>
</evidence>
<feature type="domain" description="2Fe-2S ferredoxin-type" evidence="8">
    <location>
        <begin position="235"/>
        <end position="326"/>
    </location>
</feature>
<accession>A0A930V0H2</accession>
<dbReference type="PANTHER" id="PTHR47354:SF1">
    <property type="entry name" value="CARNITINE MONOOXYGENASE REDUCTASE SUBUNIT"/>
    <property type="match status" value="1"/>
</dbReference>
<dbReference type="AlphaFoldDB" id="A0A930V0H2"/>
<evidence type="ECO:0000256" key="2">
    <source>
        <dbReference type="ARBA" id="ARBA00022630"/>
    </source>
</evidence>
<dbReference type="CDD" id="cd06185">
    <property type="entry name" value="PDR_like"/>
    <property type="match status" value="1"/>
</dbReference>
<keyword evidence="2" id="KW-0285">Flavoprotein</keyword>
<dbReference type="InterPro" id="IPR050415">
    <property type="entry name" value="MRET"/>
</dbReference>
<keyword evidence="7" id="KW-0411">Iron-sulfur</keyword>
<evidence type="ECO:0000259" key="8">
    <source>
        <dbReference type="PROSITE" id="PS51085"/>
    </source>
</evidence>
<dbReference type="PRINTS" id="PR00409">
    <property type="entry name" value="PHDIOXRDTASE"/>
</dbReference>
<dbReference type="Gene3D" id="3.40.50.80">
    <property type="entry name" value="Nucleotide-binding domain of ferredoxin-NADP reductase (FNR) module"/>
    <property type="match status" value="1"/>
</dbReference>
<dbReference type="InterPro" id="IPR036010">
    <property type="entry name" value="2Fe-2S_ferredoxin-like_sf"/>
</dbReference>
<evidence type="ECO:0000313" key="11">
    <source>
        <dbReference type="Proteomes" id="UP000656804"/>
    </source>
</evidence>
<dbReference type="InterPro" id="IPR039261">
    <property type="entry name" value="FNR_nucleotide-bd"/>
</dbReference>
<dbReference type="InterPro" id="IPR001041">
    <property type="entry name" value="2Fe-2S_ferredoxin-type"/>
</dbReference>
<comment type="cofactor">
    <cofactor evidence="1">
        <name>FAD</name>
        <dbReference type="ChEBI" id="CHEBI:57692"/>
    </cofactor>
</comment>
<evidence type="ECO:0000256" key="6">
    <source>
        <dbReference type="ARBA" id="ARBA00023004"/>
    </source>
</evidence>
<dbReference type="PROSITE" id="PS51384">
    <property type="entry name" value="FAD_FR"/>
    <property type="match status" value="1"/>
</dbReference>
<dbReference type="SUPFAM" id="SSF63380">
    <property type="entry name" value="Riboflavin synthase domain-like"/>
    <property type="match status" value="1"/>
</dbReference>
<protein>
    <submittedName>
        <fullName evidence="10">Oxidoreductase</fullName>
    </submittedName>
</protein>
<sequence length="326" mass="33945">MSASLSLVVLDAVDAAPGVRSLSLADPSGATLPSYTPGSHVVVEIPAGEGRERPLANAYSLTGESLHPDRYSISVLHVPHSDGGHGGSAWMHTLGVGSQVQVLPPRSAFAPVRPASRHLLLGAGIGVTPLVSHLRSHARWGAPVEVLHLARPGQGAHLDDLVELGGDAVTLVHDRATWLTILRGRLRAQPMGTHLYTCGPAGFMDTVVAEATVAGWPAGRVHLEHFGIDALAPGEPFTVGVDGDVLDVPSGVSLLEALEEAGREIPSLCRQGVCGECRLKVGSATGLLHRDLYLTDDDKAAGDCVMACVSRAQPGADGRSHLEVLL</sequence>
<dbReference type="RefSeq" id="WP_194503672.1">
    <property type="nucleotide sequence ID" value="NZ_JADIVZ010000005.1"/>
</dbReference>
<reference evidence="10" key="1">
    <citation type="submission" date="2020-11" db="EMBL/GenBank/DDBJ databases">
        <title>Nocardioides sp. CBS4Y-1, whole genome shotgun sequence.</title>
        <authorList>
            <person name="Tuo L."/>
        </authorList>
    </citation>
    <scope>NUCLEOTIDE SEQUENCE</scope>
    <source>
        <strain evidence="10">CBS4Y-1</strain>
    </source>
</reference>
<evidence type="ECO:0000256" key="3">
    <source>
        <dbReference type="ARBA" id="ARBA00022714"/>
    </source>
</evidence>
<keyword evidence="5" id="KW-0560">Oxidoreductase</keyword>
<dbReference type="InterPro" id="IPR054582">
    <property type="entry name" value="DmmA-like_N"/>
</dbReference>
<name>A0A930V0H2_9ACTN</name>
<dbReference type="Pfam" id="PF22290">
    <property type="entry name" value="DmmA-like_N"/>
    <property type="match status" value="1"/>
</dbReference>
<dbReference type="InterPro" id="IPR012675">
    <property type="entry name" value="Beta-grasp_dom_sf"/>
</dbReference>
<dbReference type="GO" id="GO:0016491">
    <property type="term" value="F:oxidoreductase activity"/>
    <property type="evidence" value="ECO:0007669"/>
    <property type="project" value="UniProtKB-KW"/>
</dbReference>
<dbReference type="InterPro" id="IPR017938">
    <property type="entry name" value="Riboflavin_synthase-like_b-brl"/>
</dbReference>
<dbReference type="SUPFAM" id="SSF52343">
    <property type="entry name" value="Ferredoxin reductase-like, C-terminal NADP-linked domain"/>
    <property type="match status" value="1"/>
</dbReference>
<evidence type="ECO:0000313" key="10">
    <source>
        <dbReference type="EMBL" id="MBF4162415.1"/>
    </source>
</evidence>
<evidence type="ECO:0000256" key="4">
    <source>
        <dbReference type="ARBA" id="ARBA00022723"/>
    </source>
</evidence>
<organism evidence="10 11">
    <name type="scientific">Nocardioides acrostichi</name>
    <dbReference type="NCBI Taxonomy" id="2784339"/>
    <lineage>
        <taxon>Bacteria</taxon>
        <taxon>Bacillati</taxon>
        <taxon>Actinomycetota</taxon>
        <taxon>Actinomycetes</taxon>
        <taxon>Propionibacteriales</taxon>
        <taxon>Nocardioidaceae</taxon>
        <taxon>Nocardioides</taxon>
    </lineage>
</organism>
<evidence type="ECO:0000256" key="7">
    <source>
        <dbReference type="ARBA" id="ARBA00023014"/>
    </source>
</evidence>
<comment type="caution">
    <text evidence="10">The sequence shown here is derived from an EMBL/GenBank/DDBJ whole genome shotgun (WGS) entry which is preliminary data.</text>
</comment>
<gene>
    <name evidence="10" type="ORF">ISG29_12000</name>
</gene>
<dbReference type="GO" id="GO:0051537">
    <property type="term" value="F:2 iron, 2 sulfur cluster binding"/>
    <property type="evidence" value="ECO:0007669"/>
    <property type="project" value="UniProtKB-KW"/>
</dbReference>
<dbReference type="EMBL" id="JADIVZ010000005">
    <property type="protein sequence ID" value="MBF4162415.1"/>
    <property type="molecule type" value="Genomic_DNA"/>
</dbReference>
<keyword evidence="6" id="KW-0408">Iron</keyword>
<dbReference type="Proteomes" id="UP000656804">
    <property type="component" value="Unassembled WGS sequence"/>
</dbReference>
<dbReference type="PROSITE" id="PS51085">
    <property type="entry name" value="2FE2S_FER_2"/>
    <property type="match status" value="1"/>
</dbReference>
<evidence type="ECO:0000259" key="9">
    <source>
        <dbReference type="PROSITE" id="PS51384"/>
    </source>
</evidence>
<keyword evidence="3" id="KW-0001">2Fe-2S</keyword>
<evidence type="ECO:0000256" key="5">
    <source>
        <dbReference type="ARBA" id="ARBA00023002"/>
    </source>
</evidence>
<proteinExistence type="predicted"/>
<keyword evidence="11" id="KW-1185">Reference proteome</keyword>